<dbReference type="InterPro" id="IPR029063">
    <property type="entry name" value="SAM-dependent_MTases_sf"/>
</dbReference>
<reference evidence="5 6" key="1">
    <citation type="submission" date="2019-09" db="EMBL/GenBank/DDBJ databases">
        <title>Draft genome sequencing and comparative genomics of hatchery-associated Vibrios.</title>
        <authorList>
            <person name="Kehlet-Delgado H."/>
            <person name="Mueller R.S."/>
        </authorList>
    </citation>
    <scope>NUCLEOTIDE SEQUENCE [LARGE SCALE GENOMIC DNA]</scope>
    <source>
        <strain evidence="5 6">081416A</strain>
    </source>
</reference>
<dbReference type="SUPFAM" id="SSF53335">
    <property type="entry name" value="S-adenosyl-L-methionine-dependent methyltransferases"/>
    <property type="match status" value="1"/>
</dbReference>
<accession>A0A7Y4B5M9</accession>
<dbReference type="Gene3D" id="3.40.50.150">
    <property type="entry name" value="Vaccinia Virus protein VP39"/>
    <property type="match status" value="1"/>
</dbReference>
<evidence type="ECO:0000256" key="1">
    <source>
        <dbReference type="ARBA" id="ARBA00022603"/>
    </source>
</evidence>
<evidence type="ECO:0000313" key="5">
    <source>
        <dbReference type="EMBL" id="NOI11152.1"/>
    </source>
</evidence>
<organism evidence="5 6">
    <name type="scientific">Vibrio alginolyticus</name>
    <dbReference type="NCBI Taxonomy" id="663"/>
    <lineage>
        <taxon>Bacteria</taxon>
        <taxon>Pseudomonadati</taxon>
        <taxon>Pseudomonadota</taxon>
        <taxon>Gammaproteobacteria</taxon>
        <taxon>Vibrionales</taxon>
        <taxon>Vibrionaceae</taxon>
        <taxon>Vibrio</taxon>
    </lineage>
</organism>
<evidence type="ECO:0000256" key="4">
    <source>
        <dbReference type="ARBA" id="ARBA00047422"/>
    </source>
</evidence>
<dbReference type="InterPro" id="IPR001525">
    <property type="entry name" value="C5_MeTfrase"/>
</dbReference>
<dbReference type="Pfam" id="PF00145">
    <property type="entry name" value="DNA_methylase"/>
    <property type="match status" value="1"/>
</dbReference>
<dbReference type="Proteomes" id="UP000532247">
    <property type="component" value="Unassembled WGS sequence"/>
</dbReference>
<comment type="catalytic activity">
    <reaction evidence="4">
        <text>a 2'-deoxycytidine in DNA + S-adenosyl-L-methionine = a 5-methyl-2'-deoxycytidine in DNA + S-adenosyl-L-homocysteine + H(+)</text>
        <dbReference type="Rhea" id="RHEA:13681"/>
        <dbReference type="Rhea" id="RHEA-COMP:11369"/>
        <dbReference type="Rhea" id="RHEA-COMP:11370"/>
        <dbReference type="ChEBI" id="CHEBI:15378"/>
        <dbReference type="ChEBI" id="CHEBI:57856"/>
        <dbReference type="ChEBI" id="CHEBI:59789"/>
        <dbReference type="ChEBI" id="CHEBI:85452"/>
        <dbReference type="ChEBI" id="CHEBI:85454"/>
        <dbReference type="EC" id="2.1.1.37"/>
    </reaction>
</comment>
<dbReference type="AlphaFoldDB" id="A0A7Y4B5M9"/>
<protein>
    <submittedName>
        <fullName evidence="5">DNA cytosine methyltransferase</fullName>
    </submittedName>
</protein>
<evidence type="ECO:0000256" key="3">
    <source>
        <dbReference type="ARBA" id="ARBA00022747"/>
    </source>
</evidence>
<sequence length="460" mass="51943">MKLLHVTHVGMNKGKKRIWLEFEYLQLVGFEPGQLLNVQSNDESIEISVVDSEVASNKKVSRRGDKPLIEIPEKLIHFAEHIQKLRLAFTSRKVTITPHKCYQRRESRVERLVHKVQNGEPLDLMTLFSGGEVFGCAAYEGLKSSSIKSRIAVCVEKETKFLKSSLRNNQHLFDHKSILINAKIQDLDFEAVGMPMDGAIVSIPCQAASIAGRTKNKLKNAEDHSEVGHLFHYALNWLAKVNVPFIMFECVPQYVNTPSMSVIRNVLSDDGYTLIETVQNGQDFGSLENRSRMIAIAFSNELVKCFGGFATEITDYFRAVEHCVGDILEEIEDTSPRWKPFKYLIDKEKRDIEAGKGFRRVIALRDATKIPVIGFDYAKCRSNEPFVLKNESDTAGLSRIFTSSEHALIKKIPHKIVDGLSETVAHQVLGQSGIYTKIRSVFEWLGKQLYSHFGKNAVLA</sequence>
<dbReference type="GO" id="GO:0003886">
    <property type="term" value="F:DNA (cytosine-5-)-methyltransferase activity"/>
    <property type="evidence" value="ECO:0007669"/>
    <property type="project" value="UniProtKB-EC"/>
</dbReference>
<comment type="caution">
    <text evidence="5">The sequence shown here is derived from an EMBL/GenBank/DDBJ whole genome shotgun (WGS) entry which is preliminary data.</text>
</comment>
<dbReference type="GO" id="GO:0032259">
    <property type="term" value="P:methylation"/>
    <property type="evidence" value="ECO:0007669"/>
    <property type="project" value="UniProtKB-KW"/>
</dbReference>
<dbReference type="GO" id="GO:0009307">
    <property type="term" value="P:DNA restriction-modification system"/>
    <property type="evidence" value="ECO:0007669"/>
    <property type="project" value="UniProtKB-KW"/>
</dbReference>
<name>A0A7Y4B5M9_VIBAL</name>
<evidence type="ECO:0000256" key="2">
    <source>
        <dbReference type="ARBA" id="ARBA00022679"/>
    </source>
</evidence>
<keyword evidence="2 5" id="KW-0808">Transferase</keyword>
<gene>
    <name evidence="5" type="ORF">F0254_20160</name>
</gene>
<keyword evidence="1 5" id="KW-0489">Methyltransferase</keyword>
<evidence type="ECO:0000313" key="6">
    <source>
        <dbReference type="Proteomes" id="UP000532247"/>
    </source>
</evidence>
<keyword evidence="3" id="KW-0680">Restriction system</keyword>
<dbReference type="EMBL" id="VTYF01000015">
    <property type="protein sequence ID" value="NOI11152.1"/>
    <property type="molecule type" value="Genomic_DNA"/>
</dbReference>
<proteinExistence type="predicted"/>
<dbReference type="RefSeq" id="WP_171346139.1">
    <property type="nucleotide sequence ID" value="NZ_VTYF01000015.1"/>
</dbReference>